<name>A0A9D4MDV8_DREPO</name>
<dbReference type="EMBL" id="JAIWYP010000002">
    <property type="protein sequence ID" value="KAH3875752.1"/>
    <property type="molecule type" value="Genomic_DNA"/>
</dbReference>
<evidence type="ECO:0000313" key="1">
    <source>
        <dbReference type="EMBL" id="KAH3875752.1"/>
    </source>
</evidence>
<comment type="caution">
    <text evidence="1">The sequence shown here is derived from an EMBL/GenBank/DDBJ whole genome shotgun (WGS) entry which is preliminary data.</text>
</comment>
<proteinExistence type="predicted"/>
<evidence type="ECO:0000313" key="2">
    <source>
        <dbReference type="Proteomes" id="UP000828390"/>
    </source>
</evidence>
<dbReference type="AlphaFoldDB" id="A0A9D4MDV8"/>
<sequence length="53" mass="6059">MTSPCRSGYGVSLATGKSRVRSPLWERSFDLPQRHQVLVLGPRKRTQECFNKP</sequence>
<accession>A0A9D4MDV8</accession>
<organism evidence="1 2">
    <name type="scientific">Dreissena polymorpha</name>
    <name type="common">Zebra mussel</name>
    <name type="synonym">Mytilus polymorpha</name>
    <dbReference type="NCBI Taxonomy" id="45954"/>
    <lineage>
        <taxon>Eukaryota</taxon>
        <taxon>Metazoa</taxon>
        <taxon>Spiralia</taxon>
        <taxon>Lophotrochozoa</taxon>
        <taxon>Mollusca</taxon>
        <taxon>Bivalvia</taxon>
        <taxon>Autobranchia</taxon>
        <taxon>Heteroconchia</taxon>
        <taxon>Euheterodonta</taxon>
        <taxon>Imparidentia</taxon>
        <taxon>Neoheterodontei</taxon>
        <taxon>Myida</taxon>
        <taxon>Dreissenoidea</taxon>
        <taxon>Dreissenidae</taxon>
        <taxon>Dreissena</taxon>
    </lineage>
</organism>
<dbReference type="Proteomes" id="UP000828390">
    <property type="component" value="Unassembled WGS sequence"/>
</dbReference>
<protein>
    <submittedName>
        <fullName evidence="1">Uncharacterized protein</fullName>
    </submittedName>
</protein>
<keyword evidence="2" id="KW-1185">Reference proteome</keyword>
<reference evidence="1" key="1">
    <citation type="journal article" date="2019" name="bioRxiv">
        <title>The Genome of the Zebra Mussel, Dreissena polymorpha: A Resource for Invasive Species Research.</title>
        <authorList>
            <person name="McCartney M.A."/>
            <person name="Auch B."/>
            <person name="Kono T."/>
            <person name="Mallez S."/>
            <person name="Zhang Y."/>
            <person name="Obille A."/>
            <person name="Becker A."/>
            <person name="Abrahante J.E."/>
            <person name="Garbe J."/>
            <person name="Badalamenti J.P."/>
            <person name="Herman A."/>
            <person name="Mangelson H."/>
            <person name="Liachko I."/>
            <person name="Sullivan S."/>
            <person name="Sone E.D."/>
            <person name="Koren S."/>
            <person name="Silverstein K.A.T."/>
            <person name="Beckman K.B."/>
            <person name="Gohl D.M."/>
        </authorList>
    </citation>
    <scope>NUCLEOTIDE SEQUENCE</scope>
    <source>
        <strain evidence="1">Duluth1</strain>
        <tissue evidence="1">Whole animal</tissue>
    </source>
</reference>
<reference evidence="1" key="2">
    <citation type="submission" date="2020-11" db="EMBL/GenBank/DDBJ databases">
        <authorList>
            <person name="McCartney M.A."/>
            <person name="Auch B."/>
            <person name="Kono T."/>
            <person name="Mallez S."/>
            <person name="Becker A."/>
            <person name="Gohl D.M."/>
            <person name="Silverstein K.A.T."/>
            <person name="Koren S."/>
            <person name="Bechman K.B."/>
            <person name="Herman A."/>
            <person name="Abrahante J.E."/>
            <person name="Garbe J."/>
        </authorList>
    </citation>
    <scope>NUCLEOTIDE SEQUENCE</scope>
    <source>
        <strain evidence="1">Duluth1</strain>
        <tissue evidence="1">Whole animal</tissue>
    </source>
</reference>
<gene>
    <name evidence="1" type="ORF">DPMN_039028</name>
</gene>